<feature type="domain" description="Histone deacetylase" evidence="1">
    <location>
        <begin position="62"/>
        <end position="154"/>
    </location>
</feature>
<dbReference type="HOGENOM" id="CLU_007727_8_4_2"/>
<dbReference type="EMBL" id="CP000477">
    <property type="protein sequence ID" value="ABK14785.1"/>
    <property type="molecule type" value="Genomic_DNA"/>
</dbReference>
<dbReference type="InterPro" id="IPR023801">
    <property type="entry name" value="His_deacetylse_dom"/>
</dbReference>
<evidence type="ECO:0000313" key="3">
    <source>
        <dbReference type="Proteomes" id="UP000000674"/>
    </source>
</evidence>
<reference evidence="2 3" key="1">
    <citation type="submission" date="2006-10" db="EMBL/GenBank/DDBJ databases">
        <title>Complete sequence of Methanosaeta thermophila PT.</title>
        <authorList>
            <consortium name="US DOE Joint Genome Institute"/>
            <person name="Copeland A."/>
            <person name="Lucas S."/>
            <person name="Lapidus A."/>
            <person name="Barry K."/>
            <person name="Detter J.C."/>
            <person name="Glavina del Rio T."/>
            <person name="Hammon N."/>
            <person name="Israni S."/>
            <person name="Pitluck S."/>
            <person name="Chain P."/>
            <person name="Malfatti S."/>
            <person name="Shin M."/>
            <person name="Vergez L."/>
            <person name="Schmutz J."/>
            <person name="Larimer F."/>
            <person name="Land M."/>
            <person name="Hauser L."/>
            <person name="Kyrpides N."/>
            <person name="Kim E."/>
            <person name="Smith K.S."/>
            <person name="Ingram-Smith C."/>
            <person name="Richardson P."/>
        </authorList>
    </citation>
    <scope>NUCLEOTIDE SEQUENCE [LARGE SCALE GENOMIC DNA]</scope>
    <source>
        <strain evidence="3">DSM 6194 / JCM 14653 / NBRC 101360 / PT</strain>
    </source>
</reference>
<accession>A0B7W1</accession>
<organism evidence="2 3">
    <name type="scientific">Methanothrix thermoacetophila (strain DSM 6194 / JCM 14653 / NBRC 101360 / PT)</name>
    <name type="common">Methanosaeta thermophila</name>
    <dbReference type="NCBI Taxonomy" id="349307"/>
    <lineage>
        <taxon>Archaea</taxon>
        <taxon>Methanobacteriati</taxon>
        <taxon>Methanobacteriota</taxon>
        <taxon>Stenosarchaea group</taxon>
        <taxon>Methanomicrobia</taxon>
        <taxon>Methanotrichales</taxon>
        <taxon>Methanotrichaceae</taxon>
        <taxon>Methanothrix</taxon>
    </lineage>
</organism>
<dbReference type="PRINTS" id="PR01270">
    <property type="entry name" value="HDASUPER"/>
</dbReference>
<dbReference type="KEGG" id="mtp:Mthe_1000"/>
<evidence type="ECO:0000259" key="1">
    <source>
        <dbReference type="Pfam" id="PF00850"/>
    </source>
</evidence>
<dbReference type="InterPro" id="IPR000286">
    <property type="entry name" value="HDACs"/>
</dbReference>
<name>A0B7W1_METTP</name>
<dbReference type="InterPro" id="IPR037138">
    <property type="entry name" value="His_deacetylse_dom_sf"/>
</dbReference>
<dbReference type="Gene3D" id="3.40.800.20">
    <property type="entry name" value="Histone deacetylase domain"/>
    <property type="match status" value="2"/>
</dbReference>
<gene>
    <name evidence="2" type="ordered locus">Mthe_1000</name>
</gene>
<dbReference type="GO" id="GO:0040029">
    <property type="term" value="P:epigenetic regulation of gene expression"/>
    <property type="evidence" value="ECO:0007669"/>
    <property type="project" value="TreeGrafter"/>
</dbReference>
<dbReference type="OrthoDB" id="147549at2157"/>
<dbReference type="Pfam" id="PF00850">
    <property type="entry name" value="Hist_deacetyl"/>
    <property type="match status" value="1"/>
</dbReference>
<dbReference type="AlphaFoldDB" id="A0B7W1"/>
<proteinExistence type="predicted"/>
<evidence type="ECO:0000313" key="2">
    <source>
        <dbReference type="EMBL" id="ABK14785.1"/>
    </source>
</evidence>
<dbReference type="GeneID" id="4462876"/>
<protein>
    <submittedName>
        <fullName evidence="2">Histone deacetylase superfamily</fullName>
    </submittedName>
</protein>
<dbReference type="InterPro" id="IPR023696">
    <property type="entry name" value="Ureohydrolase_dom_sf"/>
</dbReference>
<sequence length="252" mass="28141">MIVVYSRGFEKRYPTNPVENPDRVRLTAQELSGYEFFEPAPASQEEIASVHTSGHIERVRMRGLYGAAALAAGGAVAAARIALREPAFGLIRPPGHHASSDHSWGMCFFNNIAVAVKAIRPHVRRVLILDIDLHFGDGTVSIFRWDPDVSVVNIGAIDINFDYINLDSIGYIEQVKNALEFHEYDIIGVSAGFDTYRLDWGGMLDIDDYRKIGSLIRDASEERCGGRRFAVLEGGYHQDLRYCIRSFVSGFE</sequence>
<dbReference type="PANTHER" id="PTHR10625">
    <property type="entry name" value="HISTONE DEACETYLASE HDAC1-RELATED"/>
    <property type="match status" value="1"/>
</dbReference>
<keyword evidence="3" id="KW-1185">Reference proteome</keyword>
<dbReference type="SUPFAM" id="SSF52768">
    <property type="entry name" value="Arginase/deacetylase"/>
    <property type="match status" value="1"/>
</dbReference>
<dbReference type="STRING" id="349307.Mthe_1000"/>
<dbReference type="Proteomes" id="UP000000674">
    <property type="component" value="Chromosome"/>
</dbReference>
<dbReference type="GO" id="GO:0004407">
    <property type="term" value="F:histone deacetylase activity"/>
    <property type="evidence" value="ECO:0007669"/>
    <property type="project" value="TreeGrafter"/>
</dbReference>
<dbReference type="RefSeq" id="WP_011696179.1">
    <property type="nucleotide sequence ID" value="NC_008553.1"/>
</dbReference>